<accession>A0A445DW15</accession>
<comment type="caution">
    <text evidence="1">The sequence shown here is derived from an EMBL/GenBank/DDBJ whole genome shotgun (WGS) entry which is preliminary data.</text>
</comment>
<dbReference type="STRING" id="3818.A0A445DW15"/>
<gene>
    <name evidence="1" type="ORF">Ahy_A03g013604</name>
</gene>
<protein>
    <submittedName>
        <fullName evidence="1">Uncharacterized protein</fullName>
    </submittedName>
</protein>
<organism evidence="1 2">
    <name type="scientific">Arachis hypogaea</name>
    <name type="common">Peanut</name>
    <dbReference type="NCBI Taxonomy" id="3818"/>
    <lineage>
        <taxon>Eukaryota</taxon>
        <taxon>Viridiplantae</taxon>
        <taxon>Streptophyta</taxon>
        <taxon>Embryophyta</taxon>
        <taxon>Tracheophyta</taxon>
        <taxon>Spermatophyta</taxon>
        <taxon>Magnoliopsida</taxon>
        <taxon>eudicotyledons</taxon>
        <taxon>Gunneridae</taxon>
        <taxon>Pentapetalae</taxon>
        <taxon>rosids</taxon>
        <taxon>fabids</taxon>
        <taxon>Fabales</taxon>
        <taxon>Fabaceae</taxon>
        <taxon>Papilionoideae</taxon>
        <taxon>50 kb inversion clade</taxon>
        <taxon>dalbergioids sensu lato</taxon>
        <taxon>Dalbergieae</taxon>
        <taxon>Pterocarpus clade</taxon>
        <taxon>Arachis</taxon>
    </lineage>
</organism>
<dbReference type="PANTHER" id="PTHR45523:SF1">
    <property type="entry name" value="TETRATRICOPEPTIDE REPEAT (TPR)-CONTAINING PROTEIN"/>
    <property type="match status" value="1"/>
</dbReference>
<dbReference type="EMBL" id="SDMP01000003">
    <property type="protein sequence ID" value="RYR67281.1"/>
    <property type="molecule type" value="Genomic_DNA"/>
</dbReference>
<dbReference type="AlphaFoldDB" id="A0A445DW15"/>
<name>A0A445DW15_ARAHY</name>
<keyword evidence="2" id="KW-1185">Reference proteome</keyword>
<evidence type="ECO:0000313" key="2">
    <source>
        <dbReference type="Proteomes" id="UP000289738"/>
    </source>
</evidence>
<dbReference type="Proteomes" id="UP000289738">
    <property type="component" value="Chromosome A03"/>
</dbReference>
<sequence length="369" mass="40857">MSLLHHRRKDCRRPSLSGTTIVVWSSVLLPPSRIAASSSSTSARQFPVFTCSIALLPPSVGRSVTIVFVWSSQILPTHHRLLSCVRRLASVSVTILPPSSQTAQKKNPSPFQFPSFEFREQKLNQEKNLRLRRTDGKGFLSATLQGFTVFDDREGVEKEFRLAIGKPENVGASLLNAFSHQQNQDSANSSIVKENGFPVPTMLIVDVKFAQDSTFVSLCIQRPQLLVALDFLLAVVEFFVPTVSSMLSYEEHNMSHMLEAVIMDQSIYGFNLTEASSEALIYVGSGKKLQFKNVVVKGGQYLDSCVLLGANSSYSVSKEDNVYLEDFEESPSERSLRGNILDELYQSNAVNNSTELIIELQLQSPSAAP</sequence>
<proteinExistence type="predicted"/>
<reference evidence="1 2" key="1">
    <citation type="submission" date="2019-01" db="EMBL/GenBank/DDBJ databases">
        <title>Sequencing of cultivated peanut Arachis hypogaea provides insights into genome evolution and oil improvement.</title>
        <authorList>
            <person name="Chen X."/>
        </authorList>
    </citation>
    <scope>NUCLEOTIDE SEQUENCE [LARGE SCALE GENOMIC DNA]</scope>
    <source>
        <strain evidence="2">cv. Fuhuasheng</strain>
        <tissue evidence="1">Leaves</tissue>
    </source>
</reference>
<dbReference type="PANTHER" id="PTHR45523">
    <property type="entry name" value="TETRATRICOPEPTIDE REPEAT (TPR)-CONTAINING PROTEIN-RELATED"/>
    <property type="match status" value="1"/>
</dbReference>
<evidence type="ECO:0000313" key="1">
    <source>
        <dbReference type="EMBL" id="RYR67281.1"/>
    </source>
</evidence>